<feature type="compositionally biased region" description="Pro residues" evidence="1">
    <location>
        <begin position="99"/>
        <end position="143"/>
    </location>
</feature>
<keyword evidence="2" id="KW-1133">Transmembrane helix</keyword>
<sequence length="616" mass="67606">MGCSRPYTNRPPVSPPYGCTKAADYRRSPLAIHADLLTFHPYSILCISLSLPHLTKNIAKLLAFSPPGLLFHCLLSLGIYAFSLCRSSKPPTTSHTPPFSSPPPSPFRPLPTPDVPPKPSSPAPPGCPPEPGTEPDTLPAPPPRRQIPLDVIYSIMEHARPRTIPGEWRTSTAAFARLSLVSRSARDFVETHLYRHIILEDMGRYGEDPLKSGRKCCATLQSSPRLASLVKRCTIKYLLADDDGDPDVEHLARTLGVLPNLSYLTFDSSSLGPPLFGAILGLRGLVSLVLQCGELALSEGTLIPAAKLALQSLTMIDFTAPCDAVTALASSTNLRSLTIDSHSTAHILHLLRDGKPRPIERLHISPYKRSVLDLSAVLNLYHGLKELGLAQPDDSGDPIVIGDLQLERGSLPNLERFSGSSSLASAFIAGRPIKDASFDMHLAIEGSGSSPRHMWISPEREAARLSAVRALHASACQVRAVEFSVQNFTDGSLDEVPLDVEEIRITSIKDDQTKVSYACLNHGFSKRPNLKRIQCSTTKGNHNSSFNTFAAECERQRAAIEMWHQLCPGLELVIFLEWLEWRLDSNGRWVYYITKPHLAGQDVAFWGDHSMALERD</sequence>
<proteinExistence type="predicted"/>
<reference evidence="4" key="1">
    <citation type="journal article" date="2014" name="Proc. Natl. Acad. Sci. U.S.A.">
        <title>Extensive sampling of basidiomycete genomes demonstrates inadequacy of the white-rot/brown-rot paradigm for wood decay fungi.</title>
        <authorList>
            <person name="Riley R."/>
            <person name="Salamov A.A."/>
            <person name="Brown D.W."/>
            <person name="Nagy L.G."/>
            <person name="Floudas D."/>
            <person name="Held B.W."/>
            <person name="Levasseur A."/>
            <person name="Lombard V."/>
            <person name="Morin E."/>
            <person name="Otillar R."/>
            <person name="Lindquist E.A."/>
            <person name="Sun H."/>
            <person name="LaButti K.M."/>
            <person name="Schmutz J."/>
            <person name="Jabbour D."/>
            <person name="Luo H."/>
            <person name="Baker S.E."/>
            <person name="Pisabarro A.G."/>
            <person name="Walton J.D."/>
            <person name="Blanchette R.A."/>
            <person name="Henrissat B."/>
            <person name="Martin F."/>
            <person name="Cullen D."/>
            <person name="Hibbett D.S."/>
            <person name="Grigoriev I.V."/>
        </authorList>
    </citation>
    <scope>NUCLEOTIDE SEQUENCE [LARGE SCALE GENOMIC DNA]</scope>
    <source>
        <strain evidence="4">FD-172 SS1</strain>
    </source>
</reference>
<feature type="transmembrane region" description="Helical" evidence="2">
    <location>
        <begin position="61"/>
        <end position="82"/>
    </location>
</feature>
<dbReference type="SUPFAM" id="SSF52047">
    <property type="entry name" value="RNI-like"/>
    <property type="match status" value="1"/>
</dbReference>
<keyword evidence="2" id="KW-0812">Transmembrane</keyword>
<evidence type="ECO:0000313" key="4">
    <source>
        <dbReference type="Proteomes" id="UP000027195"/>
    </source>
</evidence>
<feature type="region of interest" description="Disordered" evidence="1">
    <location>
        <begin position="92"/>
        <end position="143"/>
    </location>
</feature>
<dbReference type="EMBL" id="KL198026">
    <property type="protein sequence ID" value="KDQ16777.1"/>
    <property type="molecule type" value="Genomic_DNA"/>
</dbReference>
<dbReference type="HOGENOM" id="CLU_443413_0_0_1"/>
<keyword evidence="4" id="KW-1185">Reference proteome</keyword>
<evidence type="ECO:0000256" key="1">
    <source>
        <dbReference type="SAM" id="MobiDB-lite"/>
    </source>
</evidence>
<evidence type="ECO:0000313" key="3">
    <source>
        <dbReference type="EMBL" id="KDQ16777.1"/>
    </source>
</evidence>
<evidence type="ECO:0000256" key="2">
    <source>
        <dbReference type="SAM" id="Phobius"/>
    </source>
</evidence>
<dbReference type="AlphaFoldDB" id="A0A067MY27"/>
<name>A0A067MY27_BOTB1</name>
<keyword evidence="2" id="KW-0472">Membrane</keyword>
<organism evidence="3 4">
    <name type="scientific">Botryobasidium botryosum (strain FD-172 SS1)</name>
    <dbReference type="NCBI Taxonomy" id="930990"/>
    <lineage>
        <taxon>Eukaryota</taxon>
        <taxon>Fungi</taxon>
        <taxon>Dikarya</taxon>
        <taxon>Basidiomycota</taxon>
        <taxon>Agaricomycotina</taxon>
        <taxon>Agaricomycetes</taxon>
        <taxon>Cantharellales</taxon>
        <taxon>Botryobasidiaceae</taxon>
        <taxon>Botryobasidium</taxon>
    </lineage>
</organism>
<dbReference type="InParanoid" id="A0A067MY27"/>
<dbReference type="Proteomes" id="UP000027195">
    <property type="component" value="Unassembled WGS sequence"/>
</dbReference>
<gene>
    <name evidence="3" type="ORF">BOTBODRAFT_172882</name>
</gene>
<protein>
    <submittedName>
        <fullName evidence="3">Uncharacterized protein</fullName>
    </submittedName>
</protein>
<accession>A0A067MY27</accession>